<comment type="cofactor">
    <cofactor evidence="4">
        <name>Zn(2+)</name>
        <dbReference type="ChEBI" id="CHEBI:29105"/>
    </cofactor>
    <text evidence="4">Binds 1 zinc ion per subunit.</text>
</comment>
<dbReference type="PANTHER" id="PTHR42742">
    <property type="entry name" value="TRANSCRIPTIONAL REPRESSOR MPRA"/>
    <property type="match status" value="1"/>
</dbReference>
<dbReference type="PIRSF" id="PIRSF036894">
    <property type="entry name" value="PMI_Firm_short"/>
    <property type="match status" value="1"/>
</dbReference>
<evidence type="ECO:0000313" key="8">
    <source>
        <dbReference type="Proteomes" id="UP000426246"/>
    </source>
</evidence>
<dbReference type="AlphaFoldDB" id="A0A6B8RTZ2"/>
<comment type="similarity">
    <text evidence="3">Belongs to the mannose-6-phosphate isomerase type 1 family.</text>
</comment>
<accession>A0A6B8RTZ2</accession>
<sequence length="330" mass="36743">MYPLKFTPIVQERIWGGSRLKSLFHVETDKPIGEYWVLSGHPSAKSIIANGEFAGKTLNDMIAEFPEAYLGSSKQDRFPLLIKFLEAEDDLSVQIHPNDEYGLKHEGDYGKTEAWYILDSKPGGEIIYGDTFTSKEQYLQAVEDHNIKPFLERLPVAADDFVHVPSQTMHALLAGTTLIEIQQTSDVTYRVYDWDRLDSSGKSRELHIEKAAEVMLYGQPNTVQDSQTDKTRYAIASSPNVLHEHMVTCPYFTIEKITLSGGSFSGQLGKVGNPDILVVASGKGTLKWVDDQGVEAELLVHNGDAILIPATIAAYTLSADENLNILKTFY</sequence>
<keyword evidence="1 3" id="KW-0479">Metal-binding</keyword>
<dbReference type="OrthoDB" id="9808275at2"/>
<dbReference type="PANTHER" id="PTHR42742:SF3">
    <property type="entry name" value="FRUCTOKINASE"/>
    <property type="match status" value="1"/>
</dbReference>
<evidence type="ECO:0000313" key="7">
    <source>
        <dbReference type="EMBL" id="QGR00001.1"/>
    </source>
</evidence>
<evidence type="ECO:0000256" key="4">
    <source>
        <dbReference type="PIRSR" id="PIRSR036894-1"/>
    </source>
</evidence>
<dbReference type="GO" id="GO:0008270">
    <property type="term" value="F:zinc ion binding"/>
    <property type="evidence" value="ECO:0007669"/>
    <property type="project" value="UniProtKB-UniRule"/>
</dbReference>
<dbReference type="InterPro" id="IPR011051">
    <property type="entry name" value="RmlC_Cupin_sf"/>
</dbReference>
<gene>
    <name evidence="7" type="ORF">EHS13_07935</name>
</gene>
<feature type="binding site" evidence="4">
    <location>
        <position position="113"/>
    </location>
    <ligand>
        <name>Zn(2+)</name>
        <dbReference type="ChEBI" id="CHEBI:29105"/>
    </ligand>
</feature>
<dbReference type="Pfam" id="PF20511">
    <property type="entry name" value="PMI_typeI_cat"/>
    <property type="match status" value="1"/>
</dbReference>
<dbReference type="EC" id="5.3.1.8" evidence="3"/>
<evidence type="ECO:0000256" key="5">
    <source>
        <dbReference type="PIRSR" id="PIRSR036894-2"/>
    </source>
</evidence>
<dbReference type="CDD" id="cd07010">
    <property type="entry name" value="cupin_PMI_type_I_N_bac"/>
    <property type="match status" value="1"/>
</dbReference>
<dbReference type="Proteomes" id="UP000426246">
    <property type="component" value="Chromosome"/>
</dbReference>
<feature type="binding site" evidence="4">
    <location>
        <position position="96"/>
    </location>
    <ligand>
        <name>Zn(2+)</name>
        <dbReference type="ChEBI" id="CHEBI:29105"/>
    </ligand>
</feature>
<dbReference type="InterPro" id="IPR014628">
    <property type="entry name" value="Man6P_isomerase_Firm_short"/>
</dbReference>
<dbReference type="InterPro" id="IPR046457">
    <property type="entry name" value="PMI_typeI_cat"/>
</dbReference>
<name>A0A6B8RTZ2_9BACL</name>
<organism evidence="7 8">
    <name type="scientific">Paenibacillus psychroresistens</name>
    <dbReference type="NCBI Taxonomy" id="1778678"/>
    <lineage>
        <taxon>Bacteria</taxon>
        <taxon>Bacillati</taxon>
        <taxon>Bacillota</taxon>
        <taxon>Bacilli</taxon>
        <taxon>Bacillales</taxon>
        <taxon>Paenibacillaceae</taxon>
        <taxon>Paenibacillus</taxon>
    </lineage>
</organism>
<evidence type="ECO:0000256" key="2">
    <source>
        <dbReference type="ARBA" id="ARBA00022833"/>
    </source>
</evidence>
<proteinExistence type="inferred from homology"/>
<feature type="binding site" evidence="4">
    <location>
        <position position="170"/>
    </location>
    <ligand>
        <name>Zn(2+)</name>
        <dbReference type="ChEBI" id="CHEBI:29105"/>
    </ligand>
</feature>
<dbReference type="SUPFAM" id="SSF51182">
    <property type="entry name" value="RmlC-like cupins"/>
    <property type="match status" value="1"/>
</dbReference>
<comment type="catalytic activity">
    <reaction evidence="3">
        <text>D-mannose 6-phosphate = D-fructose 6-phosphate</text>
        <dbReference type="Rhea" id="RHEA:12356"/>
        <dbReference type="ChEBI" id="CHEBI:58735"/>
        <dbReference type="ChEBI" id="CHEBI:61527"/>
        <dbReference type="EC" id="5.3.1.8"/>
    </reaction>
</comment>
<reference evidence="8" key="1">
    <citation type="submission" date="2018-11" db="EMBL/GenBank/DDBJ databases">
        <title>Complete genome sequence of Paenibacillus sp. ML311-T8.</title>
        <authorList>
            <person name="Nam Y.-D."/>
            <person name="Kang J."/>
            <person name="Chung W.-H."/>
            <person name="Park Y.S."/>
        </authorList>
    </citation>
    <scope>NUCLEOTIDE SEQUENCE [LARGE SCALE GENOMIC DNA]</scope>
    <source>
        <strain evidence="8">ML311-T8</strain>
    </source>
</reference>
<dbReference type="InterPro" id="IPR014710">
    <property type="entry name" value="RmlC-like_jellyroll"/>
</dbReference>
<dbReference type="Gene3D" id="2.60.120.10">
    <property type="entry name" value="Jelly Rolls"/>
    <property type="match status" value="2"/>
</dbReference>
<dbReference type="GO" id="GO:0005975">
    <property type="term" value="P:carbohydrate metabolic process"/>
    <property type="evidence" value="ECO:0007669"/>
    <property type="project" value="UniProtKB-UniRule"/>
</dbReference>
<evidence type="ECO:0000256" key="1">
    <source>
        <dbReference type="ARBA" id="ARBA00022723"/>
    </source>
</evidence>
<evidence type="ECO:0000259" key="6">
    <source>
        <dbReference type="Pfam" id="PF20511"/>
    </source>
</evidence>
<feature type="domain" description="Phosphomannose isomerase type I catalytic" evidence="6">
    <location>
        <begin position="5"/>
        <end position="103"/>
    </location>
</feature>
<dbReference type="EMBL" id="CP034235">
    <property type="protein sequence ID" value="QGR00001.1"/>
    <property type="molecule type" value="Genomic_DNA"/>
</dbReference>
<evidence type="ECO:0000256" key="3">
    <source>
        <dbReference type="PIRNR" id="PIRNR036894"/>
    </source>
</evidence>
<feature type="active site" evidence="5">
    <location>
        <position position="190"/>
    </location>
</feature>
<keyword evidence="8" id="KW-1185">Reference proteome</keyword>
<protein>
    <recommendedName>
        <fullName evidence="3">Mannose-6-phosphate isomerase</fullName>
        <ecNumber evidence="3">5.3.1.8</ecNumber>
    </recommendedName>
</protein>
<dbReference type="InterPro" id="IPR051804">
    <property type="entry name" value="Carb_Metab_Reg_Kinase/Isom"/>
</dbReference>
<dbReference type="KEGG" id="ppsc:EHS13_07935"/>
<dbReference type="GO" id="GO:0004476">
    <property type="term" value="F:mannose-6-phosphate isomerase activity"/>
    <property type="evidence" value="ECO:0007669"/>
    <property type="project" value="UniProtKB-UniRule"/>
</dbReference>
<keyword evidence="3 7" id="KW-0413">Isomerase</keyword>
<keyword evidence="2 3" id="KW-0862">Zinc</keyword>